<feature type="region of interest" description="Disordered" evidence="1">
    <location>
        <begin position="1"/>
        <end position="33"/>
    </location>
</feature>
<evidence type="ECO:0000256" key="1">
    <source>
        <dbReference type="SAM" id="MobiDB-lite"/>
    </source>
</evidence>
<dbReference type="AlphaFoldDB" id="A0ABD3F2C2"/>
<evidence type="ECO:0008006" key="4">
    <source>
        <dbReference type="Google" id="ProtNLM"/>
    </source>
</evidence>
<organism evidence="2 3">
    <name type="scientific">Phytophthora oleae</name>
    <dbReference type="NCBI Taxonomy" id="2107226"/>
    <lineage>
        <taxon>Eukaryota</taxon>
        <taxon>Sar</taxon>
        <taxon>Stramenopiles</taxon>
        <taxon>Oomycota</taxon>
        <taxon>Peronosporomycetes</taxon>
        <taxon>Peronosporales</taxon>
        <taxon>Peronosporaceae</taxon>
        <taxon>Phytophthora</taxon>
    </lineage>
</organism>
<feature type="region of interest" description="Disordered" evidence="1">
    <location>
        <begin position="63"/>
        <end position="94"/>
    </location>
</feature>
<accession>A0ABD3F2C2</accession>
<feature type="region of interest" description="Disordered" evidence="1">
    <location>
        <begin position="138"/>
        <end position="161"/>
    </location>
</feature>
<evidence type="ECO:0000313" key="3">
    <source>
        <dbReference type="Proteomes" id="UP001632037"/>
    </source>
</evidence>
<comment type="caution">
    <text evidence="2">The sequence shown here is derived from an EMBL/GenBank/DDBJ whole genome shotgun (WGS) entry which is preliminary data.</text>
</comment>
<proteinExistence type="predicted"/>
<dbReference type="Proteomes" id="UP001632037">
    <property type="component" value="Unassembled WGS sequence"/>
</dbReference>
<evidence type="ECO:0000313" key="2">
    <source>
        <dbReference type="EMBL" id="KAL3660962.1"/>
    </source>
</evidence>
<feature type="compositionally biased region" description="Basic residues" evidence="1">
    <location>
        <begin position="65"/>
        <end position="94"/>
    </location>
</feature>
<name>A0ABD3F2C2_9STRA</name>
<dbReference type="EMBL" id="JBIMZQ010000038">
    <property type="protein sequence ID" value="KAL3660962.1"/>
    <property type="molecule type" value="Genomic_DNA"/>
</dbReference>
<sequence>MDEIVPESDPSDDDTEVPKRSRSIAAAIPRKRHSADLVHSSVWFRQRVTDALWLPAATAVVQKPQRPRQRGLRSVRSKKPKKRKRKKRGVYPKRAPRFVRDRLPTHVRVVEPLLTSWFDVSNFTDEIQASRWSSLAIATPSNASDPDNTEQEDSDSDEDPVNSVIKLRLFPTSDQKVKLDLMFSTNRAIYN</sequence>
<keyword evidence="3" id="KW-1185">Reference proteome</keyword>
<gene>
    <name evidence="2" type="ORF">V7S43_013977</name>
</gene>
<feature type="compositionally biased region" description="Acidic residues" evidence="1">
    <location>
        <begin position="147"/>
        <end position="160"/>
    </location>
</feature>
<reference evidence="2 3" key="1">
    <citation type="submission" date="2024-09" db="EMBL/GenBank/DDBJ databases">
        <title>Genome sequencing and assembly of Phytophthora oleae, isolate VK10A, causative agent of rot of olive drupes.</title>
        <authorList>
            <person name="Conti Taguali S."/>
            <person name="Riolo M."/>
            <person name="La Spada F."/>
            <person name="Cacciola S.O."/>
            <person name="Dionisio G."/>
        </authorList>
    </citation>
    <scope>NUCLEOTIDE SEQUENCE [LARGE SCALE GENOMIC DNA]</scope>
    <source>
        <strain evidence="2 3">VK10A</strain>
    </source>
</reference>
<feature type="compositionally biased region" description="Acidic residues" evidence="1">
    <location>
        <begin position="1"/>
        <end position="15"/>
    </location>
</feature>
<protein>
    <recommendedName>
        <fullName evidence="4">Transposase putative helix-turn-helix domain-containing protein</fullName>
    </recommendedName>
</protein>